<dbReference type="Proteomes" id="UP000335636">
    <property type="component" value="Unassembled WGS sequence"/>
</dbReference>
<protein>
    <submittedName>
        <fullName evidence="1">Uncharacterized protein</fullName>
    </submittedName>
</protein>
<feature type="non-terminal residue" evidence="1">
    <location>
        <position position="1"/>
    </location>
</feature>
<organism evidence="1 2">
    <name type="scientific">Marmota monax</name>
    <name type="common">Woodchuck</name>
    <dbReference type="NCBI Taxonomy" id="9995"/>
    <lineage>
        <taxon>Eukaryota</taxon>
        <taxon>Metazoa</taxon>
        <taxon>Chordata</taxon>
        <taxon>Craniata</taxon>
        <taxon>Vertebrata</taxon>
        <taxon>Euteleostomi</taxon>
        <taxon>Mammalia</taxon>
        <taxon>Eutheria</taxon>
        <taxon>Euarchontoglires</taxon>
        <taxon>Glires</taxon>
        <taxon>Rodentia</taxon>
        <taxon>Sciuromorpha</taxon>
        <taxon>Sciuridae</taxon>
        <taxon>Xerinae</taxon>
        <taxon>Marmotini</taxon>
        <taxon>Marmota</taxon>
    </lineage>
</organism>
<proteinExistence type="predicted"/>
<evidence type="ECO:0000313" key="2">
    <source>
        <dbReference type="Proteomes" id="UP000335636"/>
    </source>
</evidence>
<sequence>SRRTRLVNTPRRGDLHLCDPGALQLAGGPKADAHSHSHRHQLAPGALRHGASRLRLSRPNHLWALGARPAAGHAPCRPCWGRL</sequence>
<reference evidence="1" key="1">
    <citation type="submission" date="2019-04" db="EMBL/GenBank/DDBJ databases">
        <authorList>
            <person name="Alioto T."/>
            <person name="Alioto T."/>
        </authorList>
    </citation>
    <scope>NUCLEOTIDE SEQUENCE [LARGE SCALE GENOMIC DNA]</scope>
</reference>
<name>A0A5E4D8W0_MARMO</name>
<gene>
    <name evidence="1" type="ORF">MONAX_5E013070</name>
</gene>
<keyword evidence="2" id="KW-1185">Reference proteome</keyword>
<dbReference type="EMBL" id="CABDUW010004597">
    <property type="protein sequence ID" value="VTJ90515.1"/>
    <property type="molecule type" value="Genomic_DNA"/>
</dbReference>
<accession>A0A5E4D8W0</accession>
<comment type="caution">
    <text evidence="1">The sequence shown here is derived from an EMBL/GenBank/DDBJ whole genome shotgun (WGS) entry which is preliminary data.</text>
</comment>
<evidence type="ECO:0000313" key="1">
    <source>
        <dbReference type="EMBL" id="VTJ90515.1"/>
    </source>
</evidence>
<dbReference type="AlphaFoldDB" id="A0A5E4D8W0"/>